<feature type="transmembrane region" description="Helical" evidence="1">
    <location>
        <begin position="53"/>
        <end position="76"/>
    </location>
</feature>
<organism evidence="2 3">
    <name type="scientific">Necator americanus</name>
    <name type="common">Human hookworm</name>
    <dbReference type="NCBI Taxonomy" id="51031"/>
    <lineage>
        <taxon>Eukaryota</taxon>
        <taxon>Metazoa</taxon>
        <taxon>Ecdysozoa</taxon>
        <taxon>Nematoda</taxon>
        <taxon>Chromadorea</taxon>
        <taxon>Rhabditida</taxon>
        <taxon>Rhabditina</taxon>
        <taxon>Rhabditomorpha</taxon>
        <taxon>Strongyloidea</taxon>
        <taxon>Ancylostomatidae</taxon>
        <taxon>Bunostominae</taxon>
        <taxon>Necator</taxon>
    </lineage>
</organism>
<dbReference type="AlphaFoldDB" id="W2SKK0"/>
<dbReference type="KEGG" id="nai:NECAME_15341"/>
<sequence>MIRLIEVDQQEMCQSVAVGGDFLGLGSKRIRFSSVKSLMQSDIVKKLIDVAPIVIPIIIAYFEVIGLFGNINLIAATARHKHLRTKH</sequence>
<proteinExistence type="predicted"/>
<keyword evidence="3" id="KW-1185">Reference proteome</keyword>
<dbReference type="Proteomes" id="UP000053676">
    <property type="component" value="Unassembled WGS sequence"/>
</dbReference>
<keyword evidence="1" id="KW-1133">Transmembrane helix</keyword>
<evidence type="ECO:0000256" key="1">
    <source>
        <dbReference type="SAM" id="Phobius"/>
    </source>
</evidence>
<name>W2SKK0_NECAM</name>
<evidence type="ECO:0000313" key="2">
    <source>
        <dbReference type="EMBL" id="ETN69371.1"/>
    </source>
</evidence>
<gene>
    <name evidence="2" type="ORF">NECAME_15341</name>
</gene>
<keyword evidence="1" id="KW-0472">Membrane</keyword>
<dbReference type="EMBL" id="KI669117">
    <property type="protein sequence ID" value="ETN69371.1"/>
    <property type="molecule type" value="Genomic_DNA"/>
</dbReference>
<keyword evidence="1" id="KW-0812">Transmembrane</keyword>
<accession>W2SKK0</accession>
<feature type="non-terminal residue" evidence="2">
    <location>
        <position position="87"/>
    </location>
</feature>
<reference evidence="3" key="1">
    <citation type="journal article" date="2014" name="Nat. Genet.">
        <title>Genome of the human hookworm Necator americanus.</title>
        <authorList>
            <person name="Tang Y.T."/>
            <person name="Gao X."/>
            <person name="Rosa B.A."/>
            <person name="Abubucker S."/>
            <person name="Hallsworth-Pepin K."/>
            <person name="Martin J."/>
            <person name="Tyagi R."/>
            <person name="Heizer E."/>
            <person name="Zhang X."/>
            <person name="Bhonagiri-Palsikar V."/>
            <person name="Minx P."/>
            <person name="Warren W.C."/>
            <person name="Wang Q."/>
            <person name="Zhan B."/>
            <person name="Hotez P.J."/>
            <person name="Sternberg P.W."/>
            <person name="Dougall A."/>
            <person name="Gaze S.T."/>
            <person name="Mulvenna J."/>
            <person name="Sotillo J."/>
            <person name="Ranganathan S."/>
            <person name="Rabelo E.M."/>
            <person name="Wilson R.K."/>
            <person name="Felgner P.L."/>
            <person name="Bethony J."/>
            <person name="Hawdon J.M."/>
            <person name="Gasser R.B."/>
            <person name="Loukas A."/>
            <person name="Mitreva M."/>
        </authorList>
    </citation>
    <scope>NUCLEOTIDE SEQUENCE [LARGE SCALE GENOMIC DNA]</scope>
</reference>
<protein>
    <submittedName>
        <fullName evidence="2">Uncharacterized protein</fullName>
    </submittedName>
</protein>
<evidence type="ECO:0000313" key="3">
    <source>
        <dbReference type="Proteomes" id="UP000053676"/>
    </source>
</evidence>